<dbReference type="RefSeq" id="WP_267219044.1">
    <property type="nucleotide sequence ID" value="NZ_JAPCWC010000003.1"/>
</dbReference>
<comment type="caution">
    <text evidence="2">The sequence shown here is derived from an EMBL/GenBank/DDBJ whole genome shotgun (WGS) entry which is preliminary data.</text>
</comment>
<name>A0ABV6S6P7_9SPHN</name>
<keyword evidence="3" id="KW-1185">Reference proteome</keyword>
<evidence type="ECO:0000256" key="1">
    <source>
        <dbReference type="SAM" id="MobiDB-lite"/>
    </source>
</evidence>
<evidence type="ECO:0000313" key="3">
    <source>
        <dbReference type="Proteomes" id="UP001589858"/>
    </source>
</evidence>
<dbReference type="EMBL" id="JBHLTM010000035">
    <property type="protein sequence ID" value="MFC0684921.1"/>
    <property type="molecule type" value="Genomic_DNA"/>
</dbReference>
<sequence>MQHGDQRDDTPPGPARKARFSSSDHHALVNPLPVPFVPDAMIGATLTSASVRTGNLLFACRADVPARHGKALRRELDEADPTTQAPPRELPMTARHIVLSGKEQ</sequence>
<proteinExistence type="predicted"/>
<evidence type="ECO:0000313" key="2">
    <source>
        <dbReference type="EMBL" id="MFC0684921.1"/>
    </source>
</evidence>
<feature type="compositionally biased region" description="Basic and acidic residues" evidence="1">
    <location>
        <begin position="1"/>
        <end position="10"/>
    </location>
</feature>
<gene>
    <name evidence="2" type="ORF">ACFFF8_09970</name>
</gene>
<accession>A0ABV6S6P7</accession>
<dbReference type="Proteomes" id="UP001589858">
    <property type="component" value="Unassembled WGS sequence"/>
</dbReference>
<protein>
    <submittedName>
        <fullName evidence="2">Uncharacterized protein</fullName>
    </submittedName>
</protein>
<reference evidence="2 3" key="1">
    <citation type="submission" date="2024-09" db="EMBL/GenBank/DDBJ databases">
        <authorList>
            <person name="Sun Q."/>
            <person name="Mori K."/>
        </authorList>
    </citation>
    <scope>NUCLEOTIDE SEQUENCE [LARGE SCALE GENOMIC DNA]</scope>
    <source>
        <strain evidence="2 3">CICC 11035S</strain>
    </source>
</reference>
<feature type="region of interest" description="Disordered" evidence="1">
    <location>
        <begin position="1"/>
        <end position="28"/>
    </location>
</feature>
<feature type="region of interest" description="Disordered" evidence="1">
    <location>
        <begin position="72"/>
        <end position="104"/>
    </location>
</feature>
<organism evidence="2 3">
    <name type="scientific">Novosphingobium clariflavum</name>
    <dbReference type="NCBI Taxonomy" id="2029884"/>
    <lineage>
        <taxon>Bacteria</taxon>
        <taxon>Pseudomonadati</taxon>
        <taxon>Pseudomonadota</taxon>
        <taxon>Alphaproteobacteria</taxon>
        <taxon>Sphingomonadales</taxon>
        <taxon>Sphingomonadaceae</taxon>
        <taxon>Novosphingobium</taxon>
    </lineage>
</organism>